<dbReference type="Proteomes" id="UP000198282">
    <property type="component" value="Unassembled WGS sequence"/>
</dbReference>
<sequence>MYKIQESGLLDLVLEAHGGIERWSRARTIRARLDMSGPAWTALGQEKIFANLDVAVDVHEQRTVFTGFTGPGLRGVYTPDRVAIEDRRDTVLQERHAPRESSPVRDGDARWDPLHALYFGGYGMWNYLTTPYLLTLPGVRTEELEPWQAGGEQWRRLRVTFPPRIATHSTEQTFYYDKSGVQRKLDYAPYVMGDRPAEHHTEAHRTVSGLLFPTHRYVLPVQDGRPGPTPIIIVDFSDITVDFAD</sequence>
<proteinExistence type="predicted"/>
<gene>
    <name evidence="1" type="ORF">SAMN05216276_103354</name>
</gene>
<dbReference type="EMBL" id="FZOD01000033">
    <property type="protein sequence ID" value="SNT30323.1"/>
    <property type="molecule type" value="Genomic_DNA"/>
</dbReference>
<accession>A0A239LKH5</accession>
<protein>
    <submittedName>
        <fullName evidence="1">Uncharacterized protein</fullName>
    </submittedName>
</protein>
<evidence type="ECO:0000313" key="2">
    <source>
        <dbReference type="Proteomes" id="UP000198282"/>
    </source>
</evidence>
<reference evidence="1 2" key="1">
    <citation type="submission" date="2017-06" db="EMBL/GenBank/DDBJ databases">
        <authorList>
            <person name="Kim H.J."/>
            <person name="Triplett B.A."/>
        </authorList>
    </citation>
    <scope>NUCLEOTIDE SEQUENCE [LARGE SCALE GENOMIC DNA]</scope>
    <source>
        <strain evidence="1 2">CGMCC 4.2132</strain>
    </source>
</reference>
<keyword evidence="2" id="KW-1185">Reference proteome</keyword>
<name>A0A239LKH5_9ACTN</name>
<dbReference type="OrthoDB" id="8746011at2"/>
<evidence type="ECO:0000313" key="1">
    <source>
        <dbReference type="EMBL" id="SNT30323.1"/>
    </source>
</evidence>
<dbReference type="AlphaFoldDB" id="A0A239LKH5"/>
<dbReference type="RefSeq" id="WP_089210374.1">
    <property type="nucleotide sequence ID" value="NZ_FZOD01000033.1"/>
</dbReference>
<organism evidence="1 2">
    <name type="scientific">Streptosporangium subroseum</name>
    <dbReference type="NCBI Taxonomy" id="106412"/>
    <lineage>
        <taxon>Bacteria</taxon>
        <taxon>Bacillati</taxon>
        <taxon>Actinomycetota</taxon>
        <taxon>Actinomycetes</taxon>
        <taxon>Streptosporangiales</taxon>
        <taxon>Streptosporangiaceae</taxon>
        <taxon>Streptosporangium</taxon>
    </lineage>
</organism>